<evidence type="ECO:0000259" key="1">
    <source>
        <dbReference type="Pfam" id="PF12680"/>
    </source>
</evidence>
<dbReference type="AlphaFoldDB" id="A0AA40T5D2"/>
<organism evidence="2 3">
    <name type="scientific">Komarekiella delphini-convector SJRDD-AB1</name>
    <dbReference type="NCBI Taxonomy" id="2593771"/>
    <lineage>
        <taxon>Bacteria</taxon>
        <taxon>Bacillati</taxon>
        <taxon>Cyanobacteriota</taxon>
        <taxon>Cyanophyceae</taxon>
        <taxon>Nostocales</taxon>
        <taxon>Nostocaceae</taxon>
        <taxon>Komarekiella</taxon>
        <taxon>Komarekiella delphini-convector</taxon>
    </lineage>
</organism>
<dbReference type="InterPro" id="IPR037401">
    <property type="entry name" value="SnoaL-like"/>
</dbReference>
<accession>A0AA40T5D2</accession>
<gene>
    <name evidence="2" type="ORF">FNW02_35455</name>
</gene>
<dbReference type="InterPro" id="IPR032710">
    <property type="entry name" value="NTF2-like_dom_sf"/>
</dbReference>
<keyword evidence="3" id="KW-1185">Reference proteome</keyword>
<proteinExistence type="predicted"/>
<sequence length="157" mass="18093">MPITLQVLPFMLTVACCGTIRNNKPVKTDKLRINQLSPQNYEWYLAYLQAMDTKNVELYSSFLTEDCLMLSNNQPPVQGKEAIIQFLSNYWMTFDSLEHELLNIYGSDLFFVLEALNHYKRQDGKAVTPRAVAFTDRNQAGLVTSVRFYTDTTELFS</sequence>
<protein>
    <submittedName>
        <fullName evidence="2">Nuclear transport factor 2 family protein</fullName>
    </submittedName>
</protein>
<reference evidence="2" key="1">
    <citation type="submission" date="2019-07" db="EMBL/GenBank/DDBJ databases">
        <title>Toxilogical consequences of a new and cryptic species of cyanobacteria (Komarekiella delphini-convector) recovered from the epidermis of a bottlenose dolphin and 1500 ft. in the air.</title>
        <authorList>
            <person name="Brown A.O."/>
            <person name="Dvorak P."/>
            <person name="Villanueva C.D."/>
            <person name="Foss A.J."/>
            <person name="Garvey A.D."/>
            <person name="Gibson Q.A."/>
            <person name="Johansen J.R."/>
            <person name="Casamatta D.A."/>
        </authorList>
    </citation>
    <scope>NUCLEOTIDE SEQUENCE</scope>
    <source>
        <strain evidence="2">SJRDD-AB1</strain>
    </source>
</reference>
<evidence type="ECO:0000313" key="2">
    <source>
        <dbReference type="EMBL" id="MBD6620890.1"/>
    </source>
</evidence>
<dbReference type="SUPFAM" id="SSF54427">
    <property type="entry name" value="NTF2-like"/>
    <property type="match status" value="1"/>
</dbReference>
<comment type="caution">
    <text evidence="2">The sequence shown here is derived from an EMBL/GenBank/DDBJ whole genome shotgun (WGS) entry which is preliminary data.</text>
</comment>
<name>A0AA40T5D2_9NOST</name>
<dbReference type="EMBL" id="VJXY01000089">
    <property type="protein sequence ID" value="MBD6620890.1"/>
    <property type="molecule type" value="Genomic_DNA"/>
</dbReference>
<feature type="domain" description="SnoaL-like" evidence="1">
    <location>
        <begin position="46"/>
        <end position="144"/>
    </location>
</feature>
<dbReference type="Pfam" id="PF12680">
    <property type="entry name" value="SnoaL_2"/>
    <property type="match status" value="1"/>
</dbReference>
<evidence type="ECO:0000313" key="3">
    <source>
        <dbReference type="Proteomes" id="UP001165986"/>
    </source>
</evidence>
<dbReference type="Gene3D" id="3.10.450.50">
    <property type="match status" value="1"/>
</dbReference>
<dbReference type="Proteomes" id="UP001165986">
    <property type="component" value="Unassembled WGS sequence"/>
</dbReference>